<evidence type="ECO:0000313" key="1">
    <source>
        <dbReference type="EMBL" id="MBO0930866.1"/>
    </source>
</evidence>
<accession>A0A939JZE9</accession>
<protein>
    <submittedName>
        <fullName evidence="1">Uncharacterized protein</fullName>
    </submittedName>
</protein>
<gene>
    <name evidence="1" type="ORF">J2I48_07685</name>
</gene>
<comment type="caution">
    <text evidence="1">The sequence shown here is derived from an EMBL/GenBank/DDBJ whole genome shotgun (WGS) entry which is preliminary data.</text>
</comment>
<dbReference type="RefSeq" id="WP_207334813.1">
    <property type="nucleotide sequence ID" value="NZ_JAFMYU010000004.1"/>
</dbReference>
<evidence type="ECO:0000313" key="2">
    <source>
        <dbReference type="Proteomes" id="UP000664795"/>
    </source>
</evidence>
<sequence length="65" mass="7427">MQPSKLSVLQLDLLKVYSFQPSEEDLLAIRQLLANYFSAKLISKVQESVDEKGITEATLDQWLNE</sequence>
<dbReference type="Proteomes" id="UP000664795">
    <property type="component" value="Unassembled WGS sequence"/>
</dbReference>
<organism evidence="1 2">
    <name type="scientific">Fibrella aquatilis</name>
    <dbReference type="NCBI Taxonomy" id="2817059"/>
    <lineage>
        <taxon>Bacteria</taxon>
        <taxon>Pseudomonadati</taxon>
        <taxon>Bacteroidota</taxon>
        <taxon>Cytophagia</taxon>
        <taxon>Cytophagales</taxon>
        <taxon>Spirosomataceae</taxon>
        <taxon>Fibrella</taxon>
    </lineage>
</organism>
<reference evidence="1 2" key="1">
    <citation type="submission" date="2021-03" db="EMBL/GenBank/DDBJ databases">
        <title>Fibrella sp. HMF5036 genome sequencing and assembly.</title>
        <authorList>
            <person name="Kang H."/>
            <person name="Kim H."/>
            <person name="Bae S."/>
            <person name="Joh K."/>
        </authorList>
    </citation>
    <scope>NUCLEOTIDE SEQUENCE [LARGE SCALE GENOMIC DNA]</scope>
    <source>
        <strain evidence="1 2">HMF5036</strain>
    </source>
</reference>
<name>A0A939JZE9_9BACT</name>
<dbReference type="AlphaFoldDB" id="A0A939JZE9"/>
<keyword evidence="2" id="KW-1185">Reference proteome</keyword>
<proteinExistence type="predicted"/>
<dbReference type="EMBL" id="JAFMYU010000004">
    <property type="protein sequence ID" value="MBO0930866.1"/>
    <property type="molecule type" value="Genomic_DNA"/>
</dbReference>